<evidence type="ECO:0000259" key="1">
    <source>
        <dbReference type="PROSITE" id="PS51186"/>
    </source>
</evidence>
<dbReference type="NCBIfam" id="NF040501">
    <property type="entry name" value="resist_ArsN2"/>
    <property type="match status" value="1"/>
</dbReference>
<dbReference type="CDD" id="cd04301">
    <property type="entry name" value="NAT_SF"/>
    <property type="match status" value="1"/>
</dbReference>
<proteinExistence type="predicted"/>
<keyword evidence="3" id="KW-1185">Reference proteome</keyword>
<organism evidence="2 3">
    <name type="scientific">Sphingomonas olei</name>
    <dbReference type="NCBI Taxonomy" id="1886787"/>
    <lineage>
        <taxon>Bacteria</taxon>
        <taxon>Pseudomonadati</taxon>
        <taxon>Pseudomonadota</taxon>
        <taxon>Alphaproteobacteria</taxon>
        <taxon>Sphingomonadales</taxon>
        <taxon>Sphingomonadaceae</taxon>
        <taxon>Sphingomonas</taxon>
    </lineage>
</organism>
<accession>A0ABY2QIN8</accession>
<dbReference type="Gene3D" id="3.40.630.30">
    <property type="match status" value="1"/>
</dbReference>
<dbReference type="InterPro" id="IPR016181">
    <property type="entry name" value="Acyl_CoA_acyltransferase"/>
</dbReference>
<sequence length="145" mass="15697">MTGMVFTDVPPAGRDVLRLQLEVAGLPVDDLDEAGRLFFRLSDDDGPIGYVGLEGEGPDRLLRSLVVMRSRRGQGHGRELVRRLEQVCDDAVERLHLLTTGAAPFFRSLGYNDADRGQAPPAIASTAQFASLCPASATYLVKDLA</sequence>
<protein>
    <submittedName>
        <fullName evidence="2">GNAT family N-acetyltransferase</fullName>
    </submittedName>
</protein>
<name>A0ABY2QIN8_9SPHN</name>
<dbReference type="SUPFAM" id="SSF55729">
    <property type="entry name" value="Acyl-CoA N-acyltransferases (Nat)"/>
    <property type="match status" value="1"/>
</dbReference>
<reference evidence="2 3" key="1">
    <citation type="submission" date="2019-04" db="EMBL/GenBank/DDBJ databases">
        <title>Microbes associate with the intestines of laboratory mice.</title>
        <authorList>
            <person name="Navarre W."/>
            <person name="Wong E."/>
            <person name="Huang K.C."/>
            <person name="Tropini C."/>
            <person name="Ng K."/>
            <person name="Yu B."/>
        </authorList>
    </citation>
    <scope>NUCLEOTIDE SEQUENCE [LARGE SCALE GENOMIC DNA]</scope>
    <source>
        <strain evidence="2 3">NM83_B4-11</strain>
    </source>
</reference>
<dbReference type="PROSITE" id="PS51186">
    <property type="entry name" value="GNAT"/>
    <property type="match status" value="1"/>
</dbReference>
<dbReference type="InterPro" id="IPR000182">
    <property type="entry name" value="GNAT_dom"/>
</dbReference>
<gene>
    <name evidence="2" type="ORF">E5988_07710</name>
</gene>
<dbReference type="Pfam" id="PF13508">
    <property type="entry name" value="Acetyltransf_7"/>
    <property type="match status" value="1"/>
</dbReference>
<comment type="caution">
    <text evidence="2">The sequence shown here is derived from an EMBL/GenBank/DDBJ whole genome shotgun (WGS) entry which is preliminary data.</text>
</comment>
<evidence type="ECO:0000313" key="3">
    <source>
        <dbReference type="Proteomes" id="UP000308038"/>
    </source>
</evidence>
<dbReference type="EMBL" id="SSTI01000004">
    <property type="protein sequence ID" value="THG40684.1"/>
    <property type="molecule type" value="Genomic_DNA"/>
</dbReference>
<dbReference type="Proteomes" id="UP000308038">
    <property type="component" value="Unassembled WGS sequence"/>
</dbReference>
<feature type="domain" description="N-acetyltransferase" evidence="1">
    <location>
        <begin position="1"/>
        <end position="145"/>
    </location>
</feature>
<evidence type="ECO:0000313" key="2">
    <source>
        <dbReference type="EMBL" id="THG40684.1"/>
    </source>
</evidence>